<dbReference type="EMBL" id="JADKNH010000006">
    <property type="protein sequence ID" value="MBF4693571.1"/>
    <property type="molecule type" value="Genomic_DNA"/>
</dbReference>
<dbReference type="Proteomes" id="UP000614200">
    <property type="component" value="Unassembled WGS sequence"/>
</dbReference>
<gene>
    <name evidence="1" type="ORF">ISU02_10585</name>
</gene>
<accession>A0ABR9ZUD9</accession>
<proteinExistence type="predicted"/>
<protein>
    <submittedName>
        <fullName evidence="1">Uncharacterized protein</fullName>
    </submittedName>
</protein>
<organism evidence="1 2">
    <name type="scientific">Fusibacter ferrireducens</name>
    <dbReference type="NCBI Taxonomy" id="2785058"/>
    <lineage>
        <taxon>Bacteria</taxon>
        <taxon>Bacillati</taxon>
        <taxon>Bacillota</taxon>
        <taxon>Clostridia</taxon>
        <taxon>Eubacteriales</taxon>
        <taxon>Eubacteriales Family XII. Incertae Sedis</taxon>
        <taxon>Fusibacter</taxon>
    </lineage>
</organism>
<sequence length="254" mass="29028">MKWNKSIGIGTLAILMLLTTLMLVPYTRARIIMGGLTTLEKARAHSKFEFDIPTGMAWFSNMNWFDASEGFNDVNHTDLSLTILYSYGDFNQGTSSIFDRNSPYYSSFYGAYVIEDASFPQTLDELALVPTYDYEHLILKDLGDPEYKGAFSYEIQGTQKDVKYLDSEGWEKVDINIQTHGLWHQKDRFLNHYIQFGIPKADSGGTNFSVVDLKGRLYFKRVKPTYTVVLYIIAANSKLLEETDESLLSKAFFN</sequence>
<comment type="caution">
    <text evidence="1">The sequence shown here is derived from an EMBL/GenBank/DDBJ whole genome shotgun (WGS) entry which is preliminary data.</text>
</comment>
<keyword evidence="2" id="KW-1185">Reference proteome</keyword>
<evidence type="ECO:0000313" key="2">
    <source>
        <dbReference type="Proteomes" id="UP000614200"/>
    </source>
</evidence>
<dbReference type="RefSeq" id="WP_194701815.1">
    <property type="nucleotide sequence ID" value="NZ_JADKNH010000006.1"/>
</dbReference>
<evidence type="ECO:0000313" key="1">
    <source>
        <dbReference type="EMBL" id="MBF4693571.1"/>
    </source>
</evidence>
<reference evidence="1 2" key="1">
    <citation type="submission" date="2020-11" db="EMBL/GenBank/DDBJ databases">
        <title>Fusibacter basophilias sp. nov.</title>
        <authorList>
            <person name="Qiu D."/>
        </authorList>
    </citation>
    <scope>NUCLEOTIDE SEQUENCE [LARGE SCALE GENOMIC DNA]</scope>
    <source>
        <strain evidence="1 2">Q10-2</strain>
    </source>
</reference>
<name>A0ABR9ZUD9_9FIRM</name>